<comment type="caution">
    <text evidence="3">The sequence shown here is derived from an EMBL/GenBank/DDBJ whole genome shotgun (WGS) entry which is preliminary data.</text>
</comment>
<dbReference type="OrthoDB" id="9811597at2"/>
<dbReference type="Pfam" id="PF04014">
    <property type="entry name" value="MazE_antitoxin"/>
    <property type="match status" value="1"/>
</dbReference>
<dbReference type="GO" id="GO:0003677">
    <property type="term" value="F:DNA binding"/>
    <property type="evidence" value="ECO:0007669"/>
    <property type="project" value="UniProtKB-UniRule"/>
</dbReference>
<keyword evidence="4" id="KW-1185">Reference proteome</keyword>
<dbReference type="Proteomes" id="UP000075670">
    <property type="component" value="Unassembled WGS sequence"/>
</dbReference>
<dbReference type="InterPro" id="IPR007159">
    <property type="entry name" value="SpoVT-AbrB_dom"/>
</dbReference>
<evidence type="ECO:0000313" key="4">
    <source>
        <dbReference type="Proteomes" id="UP000075670"/>
    </source>
</evidence>
<dbReference type="SMART" id="SM00966">
    <property type="entry name" value="SpoVT_AbrB"/>
    <property type="match status" value="1"/>
</dbReference>
<dbReference type="NCBIfam" id="TIGR01439">
    <property type="entry name" value="lp_hng_hel_AbrB"/>
    <property type="match status" value="1"/>
</dbReference>
<proteinExistence type="predicted"/>
<dbReference type="AlphaFoldDB" id="A0A151B1K5"/>
<feature type="domain" description="SpoVT-AbrB" evidence="2">
    <location>
        <begin position="1"/>
        <end position="46"/>
    </location>
</feature>
<dbReference type="PANTHER" id="PTHR34860:SF6">
    <property type="entry name" value="REPRESSOR-LIKE PROTEIN SSO7C3"/>
    <property type="match status" value="1"/>
</dbReference>
<evidence type="ECO:0000256" key="1">
    <source>
        <dbReference type="PROSITE-ProRule" id="PRU01076"/>
    </source>
</evidence>
<dbReference type="SUPFAM" id="SSF89447">
    <property type="entry name" value="AbrB/MazE/MraZ-like"/>
    <property type="match status" value="1"/>
</dbReference>
<protein>
    <submittedName>
        <fullName evidence="3">SpoVT / AbrB like domain protein</fullName>
    </submittedName>
</protein>
<dbReference type="EMBL" id="LTBC01000001">
    <property type="protein sequence ID" value="KYH33778.1"/>
    <property type="molecule type" value="Genomic_DNA"/>
</dbReference>
<organism evidence="3 4">
    <name type="scientific">Moorella mulderi DSM 14980</name>
    <dbReference type="NCBI Taxonomy" id="1122241"/>
    <lineage>
        <taxon>Bacteria</taxon>
        <taxon>Bacillati</taxon>
        <taxon>Bacillota</taxon>
        <taxon>Clostridia</taxon>
        <taxon>Neomoorellales</taxon>
        <taxon>Neomoorellaceae</taxon>
        <taxon>Neomoorella</taxon>
    </lineage>
</organism>
<name>A0A151B1K5_9FIRM</name>
<evidence type="ECO:0000259" key="2">
    <source>
        <dbReference type="PROSITE" id="PS51740"/>
    </source>
</evidence>
<dbReference type="PROSITE" id="PS51740">
    <property type="entry name" value="SPOVT_ABRB"/>
    <property type="match status" value="1"/>
</dbReference>
<accession>A0A151B1K5</accession>
<dbReference type="RefSeq" id="WP_062280998.1">
    <property type="nucleotide sequence ID" value="NZ_LTBC01000001.1"/>
</dbReference>
<dbReference type="PATRIC" id="fig|1122241.3.peg.518"/>
<reference evidence="3 4" key="1">
    <citation type="submission" date="2016-02" db="EMBL/GenBank/DDBJ databases">
        <title>Genome sequence of Moorella mulderi DSM 14980.</title>
        <authorList>
            <person name="Poehlein A."/>
            <person name="Daniel R."/>
        </authorList>
    </citation>
    <scope>NUCLEOTIDE SEQUENCE [LARGE SCALE GENOMIC DNA]</scope>
    <source>
        <strain evidence="3 4">DSM 14980</strain>
    </source>
</reference>
<dbReference type="PANTHER" id="PTHR34860">
    <property type="entry name" value="REPRESSOR-LIKE PROTEIN SSO7C3"/>
    <property type="match status" value="1"/>
</dbReference>
<dbReference type="InterPro" id="IPR037914">
    <property type="entry name" value="SpoVT-AbrB_sf"/>
</dbReference>
<keyword evidence="1" id="KW-0238">DNA-binding</keyword>
<sequence length="94" mass="10829">METRISSKGQITIPSEIRRQLKIHTGDALLVKAFGENHIILEVKRKALTSNQGTSEDILKATAGLWKDRTDINESFIRELRQSDRRRLEELLDE</sequence>
<evidence type="ECO:0000313" key="3">
    <source>
        <dbReference type="EMBL" id="KYH33778.1"/>
    </source>
</evidence>
<dbReference type="InterPro" id="IPR052975">
    <property type="entry name" value="Repressor-like_regulatory"/>
</dbReference>
<gene>
    <name evidence="3" type="ORF">MOMUL_04880</name>
</gene>
<dbReference type="Gene3D" id="2.10.260.10">
    <property type="match status" value="1"/>
</dbReference>